<comment type="caution">
    <text evidence="5">The sequence shown here is derived from an EMBL/GenBank/DDBJ whole genome shotgun (WGS) entry which is preliminary data.</text>
</comment>
<dbReference type="GO" id="GO:0016787">
    <property type="term" value="F:hydrolase activity"/>
    <property type="evidence" value="ECO:0007669"/>
    <property type="project" value="UniProtKB-KW"/>
</dbReference>
<keyword evidence="4" id="KW-0472">Membrane</keyword>
<dbReference type="InterPro" id="IPR002053">
    <property type="entry name" value="Glyco_hydro_25"/>
</dbReference>
<dbReference type="SUPFAM" id="SSF51445">
    <property type="entry name" value="(Trans)glycosidases"/>
    <property type="match status" value="1"/>
</dbReference>
<dbReference type="Pfam" id="PF01183">
    <property type="entry name" value="Glyco_hydro_25"/>
    <property type="match status" value="1"/>
</dbReference>
<keyword evidence="4" id="KW-1133">Transmembrane helix</keyword>
<keyword evidence="4" id="KW-0812">Transmembrane</keyword>
<dbReference type="CDD" id="cd06524">
    <property type="entry name" value="GH25_YegX-like"/>
    <property type="match status" value="1"/>
</dbReference>
<evidence type="ECO:0000256" key="4">
    <source>
        <dbReference type="SAM" id="Phobius"/>
    </source>
</evidence>
<evidence type="ECO:0000256" key="1">
    <source>
        <dbReference type="ARBA" id="ARBA00010646"/>
    </source>
</evidence>
<dbReference type="RefSeq" id="WP_370488449.1">
    <property type="nucleotide sequence ID" value="NZ_JBEOQB010000001.1"/>
</dbReference>
<dbReference type="SMART" id="SM00641">
    <property type="entry name" value="Glyco_25"/>
    <property type="match status" value="1"/>
</dbReference>
<sequence>MGKLCEFIMIAVTSSRMTQQRTKRTKATVKHKPARETKWIWTAGAMLVFFLALIAWHYKAGIIYYFRTITSKSRTLAKDVKYDIRNIEIMSKHNDKVFGIDVSTYQDNIDWQKVNTINDQFPIDFVFIRATMGEKGVDDKFSRNWSKIENRAILRGAYHYFRPNENSVKQAKNFIRKVKLRPGDLPPVLDIEEHPKQQSMDSLKVGLKRWLNEVESHYKVKPILYSGDKFYSDFLEREFSTYTLWIANYNFWIENPKDHWAFWQFSEKGSVTGIRGNVDLNIYNGKIEELEKLLIPFK</sequence>
<comment type="similarity">
    <text evidence="1">Belongs to the glycosyl hydrolase 25 family.</text>
</comment>
<protein>
    <submittedName>
        <fullName evidence="5">Glycoside hydrolase family 25 protein</fullName>
    </submittedName>
</protein>
<evidence type="ECO:0000313" key="6">
    <source>
        <dbReference type="Proteomes" id="UP001566204"/>
    </source>
</evidence>
<keyword evidence="6" id="KW-1185">Reference proteome</keyword>
<dbReference type="InterPro" id="IPR018077">
    <property type="entry name" value="Glyco_hydro_fam25_subgr"/>
</dbReference>
<dbReference type="InterPro" id="IPR017853">
    <property type="entry name" value="GH"/>
</dbReference>
<dbReference type="PROSITE" id="PS51904">
    <property type="entry name" value="GLYCOSYL_HYDROL_F25_2"/>
    <property type="match status" value="1"/>
</dbReference>
<proteinExistence type="inferred from homology"/>
<dbReference type="PANTHER" id="PTHR34135">
    <property type="entry name" value="LYSOZYME"/>
    <property type="match status" value="1"/>
</dbReference>
<keyword evidence="3" id="KW-0326">Glycosidase</keyword>
<gene>
    <name evidence="5" type="ORF">ABTW24_00565</name>
</gene>
<dbReference type="Proteomes" id="UP001566204">
    <property type="component" value="Unassembled WGS sequence"/>
</dbReference>
<dbReference type="PANTHER" id="PTHR34135:SF2">
    <property type="entry name" value="LYSOZYME"/>
    <property type="match status" value="1"/>
</dbReference>
<feature type="transmembrane region" description="Helical" evidence="4">
    <location>
        <begin position="39"/>
        <end position="58"/>
    </location>
</feature>
<dbReference type="EMBL" id="JBEOQB010000001">
    <property type="protein sequence ID" value="MEZ0450095.1"/>
    <property type="molecule type" value="Genomic_DNA"/>
</dbReference>
<accession>A0ABV4H8P3</accession>
<evidence type="ECO:0000313" key="5">
    <source>
        <dbReference type="EMBL" id="MEZ0450095.1"/>
    </source>
</evidence>
<name>A0ABV4H8P3_9SPHI</name>
<dbReference type="Gene3D" id="3.20.20.80">
    <property type="entry name" value="Glycosidases"/>
    <property type="match status" value="1"/>
</dbReference>
<evidence type="ECO:0000256" key="2">
    <source>
        <dbReference type="ARBA" id="ARBA00022801"/>
    </source>
</evidence>
<keyword evidence="2 5" id="KW-0378">Hydrolase</keyword>
<reference evidence="5 6" key="1">
    <citation type="submission" date="2024-06" db="EMBL/GenBank/DDBJ databases">
        <title>Soil Sphingobacterium thalpophilum.</title>
        <authorList>
            <person name="Yang J."/>
            <person name="Li J."/>
        </authorList>
    </citation>
    <scope>NUCLEOTIDE SEQUENCE [LARGE SCALE GENOMIC DNA]</scope>
    <source>
        <strain evidence="5 6">22g91tb</strain>
    </source>
</reference>
<organism evidence="5 6">
    <name type="scientific">Sphingobacterium thalpophilum</name>
    <dbReference type="NCBI Taxonomy" id="259"/>
    <lineage>
        <taxon>Bacteria</taxon>
        <taxon>Pseudomonadati</taxon>
        <taxon>Bacteroidota</taxon>
        <taxon>Sphingobacteriia</taxon>
        <taxon>Sphingobacteriales</taxon>
        <taxon>Sphingobacteriaceae</taxon>
        <taxon>Sphingobacterium</taxon>
    </lineage>
</organism>
<evidence type="ECO:0000256" key="3">
    <source>
        <dbReference type="ARBA" id="ARBA00023295"/>
    </source>
</evidence>